<dbReference type="InterPro" id="IPR044893">
    <property type="entry name" value="RNA_pol_Rpb1_clamp_domain"/>
</dbReference>
<dbReference type="Pfam" id="PF05000">
    <property type="entry name" value="RNA_pol_Rpb1_4"/>
    <property type="match status" value="1"/>
</dbReference>
<dbReference type="PANTHER" id="PTHR19376:SF32">
    <property type="entry name" value="DNA-DIRECTED RNA POLYMERASE III SUBUNIT RPC1"/>
    <property type="match status" value="1"/>
</dbReference>
<dbReference type="Gene3D" id="1.10.274.100">
    <property type="entry name" value="RNA polymerase Rpb1, domain 3"/>
    <property type="match status" value="1"/>
</dbReference>
<dbReference type="InterPro" id="IPR038120">
    <property type="entry name" value="Rpb1_funnel_sf"/>
</dbReference>
<dbReference type="Gene3D" id="1.10.150.390">
    <property type="match status" value="1"/>
</dbReference>
<evidence type="ECO:0000256" key="5">
    <source>
        <dbReference type="ARBA" id="ARBA00022695"/>
    </source>
</evidence>
<reference evidence="9" key="1">
    <citation type="journal article" date="2020" name="Nature">
        <title>Giant virus diversity and host interactions through global metagenomics.</title>
        <authorList>
            <person name="Schulz F."/>
            <person name="Roux S."/>
            <person name="Paez-Espino D."/>
            <person name="Jungbluth S."/>
            <person name="Walsh D.A."/>
            <person name="Denef V.J."/>
            <person name="McMahon K.D."/>
            <person name="Konstantinidis K.T."/>
            <person name="Eloe-Fadrosh E.A."/>
            <person name="Kyrpides N.C."/>
            <person name="Woyke T."/>
        </authorList>
    </citation>
    <scope>NUCLEOTIDE SEQUENCE</scope>
    <source>
        <strain evidence="9">GVMAG-M-3300023179-82</strain>
    </source>
</reference>
<comment type="similarity">
    <text evidence="1">Belongs to the RNA polymerase beta' chain family.</text>
</comment>
<dbReference type="InterPro" id="IPR042102">
    <property type="entry name" value="RNA_pol_Rpb1_3_sf"/>
</dbReference>
<dbReference type="Gene3D" id="3.30.1360.140">
    <property type="match status" value="1"/>
</dbReference>
<dbReference type="Pfam" id="PF04992">
    <property type="entry name" value="RNA_pol_Rpb1_6"/>
    <property type="match status" value="1"/>
</dbReference>
<dbReference type="Pfam" id="PF04983">
    <property type="entry name" value="RNA_pol_Rpb1_3"/>
    <property type="match status" value="1"/>
</dbReference>
<dbReference type="InterPro" id="IPR007066">
    <property type="entry name" value="RNA_pol_Rpb1_3"/>
</dbReference>
<dbReference type="InterPro" id="IPR007083">
    <property type="entry name" value="RNA_pol_Rpb1_4"/>
</dbReference>
<dbReference type="EMBL" id="MN739900">
    <property type="protein sequence ID" value="QHT76738.1"/>
    <property type="molecule type" value="Genomic_DNA"/>
</dbReference>
<dbReference type="GO" id="GO:0003677">
    <property type="term" value="F:DNA binding"/>
    <property type="evidence" value="ECO:0007669"/>
    <property type="project" value="InterPro"/>
</dbReference>
<dbReference type="Pfam" id="PF04997">
    <property type="entry name" value="RNA_pol_Rpb1_1"/>
    <property type="match status" value="1"/>
</dbReference>
<keyword evidence="4" id="KW-0808">Transferase</keyword>
<dbReference type="Gene3D" id="2.40.40.20">
    <property type="match status" value="1"/>
</dbReference>
<evidence type="ECO:0000256" key="6">
    <source>
        <dbReference type="ARBA" id="ARBA00023163"/>
    </source>
</evidence>
<dbReference type="InterPro" id="IPR007075">
    <property type="entry name" value="RNA_pol_Rpb1_6"/>
</dbReference>
<keyword evidence="5" id="KW-0548">Nucleotidyltransferase</keyword>
<dbReference type="Gene3D" id="6.20.50.80">
    <property type="match status" value="1"/>
</dbReference>
<evidence type="ECO:0000256" key="4">
    <source>
        <dbReference type="ARBA" id="ARBA00022679"/>
    </source>
</evidence>
<dbReference type="InterPro" id="IPR045867">
    <property type="entry name" value="DNA-dir_RpoC_beta_prime"/>
</dbReference>
<dbReference type="InterPro" id="IPR006592">
    <property type="entry name" value="RNA_pol_N"/>
</dbReference>
<dbReference type="GO" id="GO:0003899">
    <property type="term" value="F:DNA-directed RNA polymerase activity"/>
    <property type="evidence" value="ECO:0007669"/>
    <property type="project" value="UniProtKB-EC"/>
</dbReference>
<name>A0A6C0H854_9ZZZZ</name>
<evidence type="ECO:0000313" key="9">
    <source>
        <dbReference type="EMBL" id="QHT76738.1"/>
    </source>
</evidence>
<dbReference type="Gene3D" id="1.10.132.30">
    <property type="match status" value="1"/>
</dbReference>
<dbReference type="InterPro" id="IPR007080">
    <property type="entry name" value="RNA_pol_Rpb1_1"/>
</dbReference>
<dbReference type="Gene3D" id="4.10.860.120">
    <property type="entry name" value="RNA polymerase II, clamp domain"/>
    <property type="match status" value="1"/>
</dbReference>
<evidence type="ECO:0000256" key="3">
    <source>
        <dbReference type="ARBA" id="ARBA00022478"/>
    </source>
</evidence>
<keyword evidence="3" id="KW-0240">DNA-directed RNA polymerase</keyword>
<evidence type="ECO:0000259" key="8">
    <source>
        <dbReference type="SMART" id="SM00663"/>
    </source>
</evidence>
<evidence type="ECO:0000256" key="2">
    <source>
        <dbReference type="ARBA" id="ARBA00012418"/>
    </source>
</evidence>
<proteinExistence type="inferred from homology"/>
<accession>A0A6C0H854</accession>
<dbReference type="PANTHER" id="PTHR19376">
    <property type="entry name" value="DNA-DIRECTED RNA POLYMERASE"/>
    <property type="match status" value="1"/>
</dbReference>
<evidence type="ECO:0000256" key="1">
    <source>
        <dbReference type="ARBA" id="ARBA00006460"/>
    </source>
</evidence>
<dbReference type="FunFam" id="2.40.40.20:FF:000019">
    <property type="entry name" value="DNA-directed RNA polymerase II subunit RPB1"/>
    <property type="match status" value="1"/>
</dbReference>
<comment type="catalytic activity">
    <reaction evidence="7">
        <text>RNA(n) + a ribonucleoside 5'-triphosphate = RNA(n+1) + diphosphate</text>
        <dbReference type="Rhea" id="RHEA:21248"/>
        <dbReference type="Rhea" id="RHEA-COMP:14527"/>
        <dbReference type="Rhea" id="RHEA-COMP:17342"/>
        <dbReference type="ChEBI" id="CHEBI:33019"/>
        <dbReference type="ChEBI" id="CHEBI:61557"/>
        <dbReference type="ChEBI" id="CHEBI:140395"/>
        <dbReference type="EC" id="2.7.7.6"/>
    </reaction>
</comment>
<feature type="domain" description="RNA polymerase N-terminal" evidence="8">
    <location>
        <begin position="227"/>
        <end position="545"/>
    </location>
</feature>
<dbReference type="InterPro" id="IPR000722">
    <property type="entry name" value="RNA_pol_asu"/>
</dbReference>
<dbReference type="InterPro" id="IPR007081">
    <property type="entry name" value="RNA_pol_Rpb1_5"/>
</dbReference>
<dbReference type="GO" id="GO:0000428">
    <property type="term" value="C:DNA-directed RNA polymerase complex"/>
    <property type="evidence" value="ECO:0007669"/>
    <property type="project" value="UniProtKB-KW"/>
</dbReference>
<dbReference type="Gene3D" id="6.10.250.2940">
    <property type="match status" value="1"/>
</dbReference>
<dbReference type="GO" id="GO:0006351">
    <property type="term" value="P:DNA-templated transcription"/>
    <property type="evidence" value="ECO:0007669"/>
    <property type="project" value="InterPro"/>
</dbReference>
<keyword evidence="6" id="KW-0804">Transcription</keyword>
<dbReference type="Pfam" id="PF00623">
    <property type="entry name" value="RNA_pol_Rpb1_2"/>
    <property type="match status" value="1"/>
</dbReference>
<dbReference type="SMART" id="SM00663">
    <property type="entry name" value="RPOLA_N"/>
    <property type="match status" value="1"/>
</dbReference>
<dbReference type="Gene3D" id="3.30.1490.180">
    <property type="entry name" value="RNA polymerase ii"/>
    <property type="match status" value="1"/>
</dbReference>
<dbReference type="Pfam" id="PF04998">
    <property type="entry name" value="RNA_pol_Rpb1_5"/>
    <property type="match status" value="1"/>
</dbReference>
<dbReference type="EC" id="2.7.7.6" evidence="2"/>
<dbReference type="InterPro" id="IPR038593">
    <property type="entry name" value="RNA_pol_Rpb1_7_sf"/>
</dbReference>
<dbReference type="SUPFAM" id="SSF64484">
    <property type="entry name" value="beta and beta-prime subunits of DNA dependent RNA-polymerase"/>
    <property type="match status" value="1"/>
</dbReference>
<protein>
    <recommendedName>
        <fullName evidence="2">DNA-directed RNA polymerase</fullName>
        <ecNumber evidence="2">2.7.7.6</ecNumber>
    </recommendedName>
</protein>
<sequence>MTQYATFYSEDIKRITQVEFTIYKNNDIREYSVVCEEPYGIDLAESYENYEPKKGGLVDLRLGSSDPFLPCLTCGDKYSDCPGHFGHTVLAEPVFHYGFMTHLRNIMACICLKCSKLLIDNIDIYMKKLLNKKSEIRYKEIKLLTKNVTTCFYCGWVVSKIKKDEKDNGLKIIIERNINETVQGNYITYQKKIKNVFYAKECYAILRNISDEDCFLLGFNYKVQRPEDMIIKYFPIPPVIIRPTSKVDFLSSATAEDGLTLKIADIINANKRVRQQKEKETIINETLLYNQDIYNLLQYHIVNFYDNDVSNLPKTEFKTGGIAPQSISKRIQGKTGRVRCNLMGKRVDFSARTVITVDPYINIDEVGIPVKIAKELTIPEEVTYNNIKYLSKLVQNGRDIYPGANYVLKSYLKDDKRSIQKIDLKYRKKLTKISIGDIVERHIINGDYVLFNRQPTLHKQSMMGHKIQVINNTKINSFRMNESIAKPYAADFDGDEMNIHLPQSIQTRNEIERIANVKYQIIIAKNSSPIIGCVQDTVSGAYMLSRNTTVLKGSEIANILCNTTSKTKRQIIMNKNYSGHELFSYIIPENINIFKQNFEIINGNFIKGYLDTSTLTTSKNSLTYTIWDKYGPDKTKNFIDDTQKLILNYLLYEGQTLSFKDLHYDDILKRQIQQIISSELIKSKYNITQFENDIINLPLELIETTLTSPLTLIQPQIGKIIMEYFDINNYLYVSAISGAKGSLVNNAQMVGIVGQQLFEGARFKKKVEGRTMSYYHQNDDTPEARGFIINSYLTGLTQNEVFYNASVAREGIIDTAIKTATTGYISRQIKKGVEDLIIRYDGSNRNDKGHIIQLVYGDNGIDQTKQYETKFEILDMNNKDLELDFQFTNKQINILQNSNFEKIEEFNNFYIKKMKLYRDNLRNISHNTILKFQYCEDKFMLPINIIRIIHDFQNNNNDSIYDLSPLEIVTEIENFLDNYDNRIIIGYKKNNKLIHNDNRQIKYLLEIALYSYLAPNKCIFKYNLTKKLFKNIMIHVNSSFIKALVEPGEVVGIISGNTLGEATTQMTMNTKHTAGTKSFQNMGVDRIQELLHYSKNIKLPIMQIYFEDAYSTDDNLMSKIVSNFKFLSLRELINSSEIYYDNKTDNNYDTLLKKDNVSNPFFINNQKIDLSLLPVVFRFKLNIEKMLIKEITLLDIKTKFITYWHSNYNSIKNLKKTEKDIITKINRCAILSNKIDEEEQIIHIRFNISMFNYDILLEFLRMILDDIKLKGINDIKEVLLDKQANMLTYDNDTGDKIKKDKYTVSTIGINMELLRTIKGIDMTKTRCNDIETIFKLYGIEAARQILIYELMTTYQGTSIHINHTHYSLVVDQMTYMGEVIAIDRHGLSKLDIDPLSRASFEKTISHFINASLFNEKDNMTSISSRIMMGKVIKGGTGMFDILLDTKKIENSEYIDEPIGRVSFPPLKMEPLINDILKNNDIHINFYIPDNI</sequence>
<evidence type="ECO:0000256" key="7">
    <source>
        <dbReference type="ARBA" id="ARBA00048552"/>
    </source>
</evidence>
<organism evidence="9">
    <name type="scientific">viral metagenome</name>
    <dbReference type="NCBI Taxonomy" id="1070528"/>
    <lineage>
        <taxon>unclassified sequences</taxon>
        <taxon>metagenomes</taxon>
        <taxon>organismal metagenomes</taxon>
    </lineage>
</organism>